<organism evidence="1">
    <name type="scientific">Arundo donax</name>
    <name type="common">Giant reed</name>
    <name type="synonym">Donax arundinaceus</name>
    <dbReference type="NCBI Taxonomy" id="35708"/>
    <lineage>
        <taxon>Eukaryota</taxon>
        <taxon>Viridiplantae</taxon>
        <taxon>Streptophyta</taxon>
        <taxon>Embryophyta</taxon>
        <taxon>Tracheophyta</taxon>
        <taxon>Spermatophyta</taxon>
        <taxon>Magnoliopsida</taxon>
        <taxon>Liliopsida</taxon>
        <taxon>Poales</taxon>
        <taxon>Poaceae</taxon>
        <taxon>PACMAD clade</taxon>
        <taxon>Arundinoideae</taxon>
        <taxon>Arundineae</taxon>
        <taxon>Arundo</taxon>
    </lineage>
</organism>
<accession>A0A0A8ZCP7</accession>
<name>A0A0A8ZCP7_ARUDO</name>
<dbReference type="EMBL" id="GBRH01261314">
    <property type="protein sequence ID" value="JAD36581.1"/>
    <property type="molecule type" value="Transcribed_RNA"/>
</dbReference>
<proteinExistence type="predicted"/>
<evidence type="ECO:0000313" key="1">
    <source>
        <dbReference type="EMBL" id="JAD36581.1"/>
    </source>
</evidence>
<protein>
    <submittedName>
        <fullName evidence="1">Uncharacterized protein</fullName>
    </submittedName>
</protein>
<reference evidence="1" key="1">
    <citation type="submission" date="2014-09" db="EMBL/GenBank/DDBJ databases">
        <authorList>
            <person name="Magalhaes I.L.F."/>
            <person name="Oliveira U."/>
            <person name="Santos F.R."/>
            <person name="Vidigal T.H.D.A."/>
            <person name="Brescovit A.D."/>
            <person name="Santos A.J."/>
        </authorList>
    </citation>
    <scope>NUCLEOTIDE SEQUENCE</scope>
    <source>
        <tissue evidence="1">Shoot tissue taken approximately 20 cm above the soil surface</tissue>
    </source>
</reference>
<reference evidence="1" key="2">
    <citation type="journal article" date="2015" name="Data Brief">
        <title>Shoot transcriptome of the giant reed, Arundo donax.</title>
        <authorList>
            <person name="Barrero R.A."/>
            <person name="Guerrero F.D."/>
            <person name="Moolhuijzen P."/>
            <person name="Goolsby J.A."/>
            <person name="Tidwell J."/>
            <person name="Bellgard S.E."/>
            <person name="Bellgard M.I."/>
        </authorList>
    </citation>
    <scope>NUCLEOTIDE SEQUENCE</scope>
    <source>
        <tissue evidence="1">Shoot tissue taken approximately 20 cm above the soil surface</tissue>
    </source>
</reference>
<sequence length="24" mass="2849">MLLFFFSTMMPNQALEYFASFEAL</sequence>
<dbReference type="AlphaFoldDB" id="A0A0A8ZCP7"/>